<evidence type="ECO:0000313" key="3">
    <source>
        <dbReference type="RefSeq" id="XP_034102587.1"/>
    </source>
</evidence>
<organism evidence="2 3">
    <name type="scientific">Drosophila albomicans</name>
    <name type="common">Fruit fly</name>
    <dbReference type="NCBI Taxonomy" id="7291"/>
    <lineage>
        <taxon>Eukaryota</taxon>
        <taxon>Metazoa</taxon>
        <taxon>Ecdysozoa</taxon>
        <taxon>Arthropoda</taxon>
        <taxon>Hexapoda</taxon>
        <taxon>Insecta</taxon>
        <taxon>Pterygota</taxon>
        <taxon>Neoptera</taxon>
        <taxon>Endopterygota</taxon>
        <taxon>Diptera</taxon>
        <taxon>Brachycera</taxon>
        <taxon>Muscomorpha</taxon>
        <taxon>Ephydroidea</taxon>
        <taxon>Drosophilidae</taxon>
        <taxon>Drosophila</taxon>
    </lineage>
</organism>
<sequence length="134" mass="15903">MNQNENFRLRGKGPCPAETTETQRSFGIPYRNKKLITRANRMEQFLWQEFFDEYKRQSSVKPDLGPDHTEYFVQYCKDKPVEDEERMEVRVNKYPLYCTSAITVWNHDGDVTKTFKTKYSITRPLAECSEKFGP</sequence>
<dbReference type="RefSeq" id="XP_034102587.1">
    <property type="nucleotide sequence ID" value="XM_034246696.2"/>
</dbReference>
<dbReference type="Proteomes" id="UP000515160">
    <property type="component" value="Chromosome 3"/>
</dbReference>
<dbReference type="AlphaFoldDB" id="A0A6P8Y052"/>
<reference evidence="3" key="1">
    <citation type="submission" date="2025-08" db="UniProtKB">
        <authorList>
            <consortium name="RefSeq"/>
        </authorList>
    </citation>
    <scope>IDENTIFICATION</scope>
    <source>
        <strain evidence="3">15112-1751.03</strain>
        <tissue evidence="3">Whole Adult</tissue>
    </source>
</reference>
<gene>
    <name evidence="3" type="primary">LOC117567010</name>
</gene>
<protein>
    <submittedName>
        <fullName evidence="3">Uncharacterized protein LOC117567010</fullName>
    </submittedName>
</protein>
<keyword evidence="2" id="KW-1185">Reference proteome</keyword>
<evidence type="ECO:0000313" key="2">
    <source>
        <dbReference type="Proteomes" id="UP000515160"/>
    </source>
</evidence>
<name>A0A6P8Y052_DROAB</name>
<dbReference type="GeneID" id="117567010"/>
<accession>A0A6P8Y052</accession>
<dbReference type="OrthoDB" id="7880152at2759"/>
<evidence type="ECO:0000256" key="1">
    <source>
        <dbReference type="SAM" id="MobiDB-lite"/>
    </source>
</evidence>
<proteinExistence type="predicted"/>
<feature type="region of interest" description="Disordered" evidence="1">
    <location>
        <begin position="1"/>
        <end position="22"/>
    </location>
</feature>